<dbReference type="AlphaFoldDB" id="A0A9P7UNI5"/>
<name>A0A9P7UNI5_9AGAR</name>
<protein>
    <submittedName>
        <fullName evidence="1">Uncharacterized protein</fullName>
    </submittedName>
</protein>
<dbReference type="Proteomes" id="UP001049176">
    <property type="component" value="Chromosome 11"/>
</dbReference>
<gene>
    <name evidence="1" type="ORF">E1B28_003536</name>
</gene>
<evidence type="ECO:0000313" key="1">
    <source>
        <dbReference type="EMBL" id="KAG7086014.1"/>
    </source>
</evidence>
<dbReference type="KEGG" id="more:E1B28_003536"/>
<sequence length="104" mass="11641">MAFNNLLSFVGDIPDINVNNNNPFWQALNRAPKLTMVELRRLWPLNSIPYPQITTLTIGFVGVNEVVGLLQVLEASINLRSLELGFVVRVPNPTPHIIVPPYAH</sequence>
<comment type="caution">
    <text evidence="1">The sequence shown here is derived from an EMBL/GenBank/DDBJ whole genome shotgun (WGS) entry which is preliminary data.</text>
</comment>
<accession>A0A9P7UNI5</accession>
<reference evidence="1" key="1">
    <citation type="journal article" date="2021" name="Genome Biol. Evol.">
        <title>The assembled and annotated genome of the fairy-ring fungus Marasmius oreades.</title>
        <authorList>
            <person name="Hiltunen M."/>
            <person name="Ament-Velasquez S.L."/>
            <person name="Johannesson H."/>
        </authorList>
    </citation>
    <scope>NUCLEOTIDE SEQUENCE</scope>
    <source>
        <strain evidence="1">03SP1</strain>
    </source>
</reference>
<keyword evidence="2" id="KW-1185">Reference proteome</keyword>
<dbReference type="EMBL" id="CM032191">
    <property type="protein sequence ID" value="KAG7086014.1"/>
    <property type="molecule type" value="Genomic_DNA"/>
</dbReference>
<organism evidence="1 2">
    <name type="scientific">Marasmius oreades</name>
    <name type="common">fairy-ring Marasmius</name>
    <dbReference type="NCBI Taxonomy" id="181124"/>
    <lineage>
        <taxon>Eukaryota</taxon>
        <taxon>Fungi</taxon>
        <taxon>Dikarya</taxon>
        <taxon>Basidiomycota</taxon>
        <taxon>Agaricomycotina</taxon>
        <taxon>Agaricomycetes</taxon>
        <taxon>Agaricomycetidae</taxon>
        <taxon>Agaricales</taxon>
        <taxon>Marasmiineae</taxon>
        <taxon>Marasmiaceae</taxon>
        <taxon>Marasmius</taxon>
    </lineage>
</organism>
<evidence type="ECO:0000313" key="2">
    <source>
        <dbReference type="Proteomes" id="UP001049176"/>
    </source>
</evidence>
<proteinExistence type="predicted"/>
<dbReference type="RefSeq" id="XP_043002485.1">
    <property type="nucleotide sequence ID" value="XM_043160528.1"/>
</dbReference>
<dbReference type="GeneID" id="66072612"/>